<name>A0ABR4QT22_9CEST</name>
<sequence>MLKTKFYGVWRRSGLKNSHVTHSYFFWKSVLNVDSLNVIDILRTRRMAGMDISHSTRVMKPALMHKYMNSKFLNLGKKKKDWDQLTCMV</sequence>
<proteinExistence type="predicted"/>
<gene>
    <name evidence="1" type="ORF">TcWFU_008424</name>
</gene>
<protein>
    <submittedName>
        <fullName evidence="1">Uncharacterized protein</fullName>
    </submittedName>
</protein>
<comment type="caution">
    <text evidence="1">The sequence shown here is derived from an EMBL/GenBank/DDBJ whole genome shotgun (WGS) entry which is preliminary data.</text>
</comment>
<organism evidence="1 2">
    <name type="scientific">Taenia crassiceps</name>
    <dbReference type="NCBI Taxonomy" id="6207"/>
    <lineage>
        <taxon>Eukaryota</taxon>
        <taxon>Metazoa</taxon>
        <taxon>Spiralia</taxon>
        <taxon>Lophotrochozoa</taxon>
        <taxon>Platyhelminthes</taxon>
        <taxon>Cestoda</taxon>
        <taxon>Eucestoda</taxon>
        <taxon>Cyclophyllidea</taxon>
        <taxon>Taeniidae</taxon>
        <taxon>Taenia</taxon>
    </lineage>
</organism>
<dbReference type="EMBL" id="JAKROA010000001">
    <property type="protein sequence ID" value="KAL5112723.1"/>
    <property type="molecule type" value="Genomic_DNA"/>
</dbReference>
<dbReference type="Proteomes" id="UP001651158">
    <property type="component" value="Unassembled WGS sequence"/>
</dbReference>
<reference evidence="1 2" key="1">
    <citation type="journal article" date="2022" name="Front. Cell. Infect. Microbiol.">
        <title>The Genomes of Two Strains of Taenia crassiceps the Animal Model for the Study of Human Cysticercosis.</title>
        <authorList>
            <person name="Bobes R.J."/>
            <person name="Estrada K."/>
            <person name="Rios-Valencia D.G."/>
            <person name="Calderon-Gallegos A."/>
            <person name="de la Torre P."/>
            <person name="Carrero J.C."/>
            <person name="Sanchez-Flores A."/>
            <person name="Laclette J.P."/>
        </authorList>
    </citation>
    <scope>NUCLEOTIDE SEQUENCE [LARGE SCALE GENOMIC DNA]</scope>
    <source>
        <strain evidence="1">WFUcys</strain>
    </source>
</reference>
<evidence type="ECO:0000313" key="2">
    <source>
        <dbReference type="Proteomes" id="UP001651158"/>
    </source>
</evidence>
<evidence type="ECO:0000313" key="1">
    <source>
        <dbReference type="EMBL" id="KAL5112723.1"/>
    </source>
</evidence>
<keyword evidence="2" id="KW-1185">Reference proteome</keyword>
<accession>A0ABR4QT22</accession>